<dbReference type="OrthoDB" id="630817at2759"/>
<dbReference type="InterPro" id="IPR008581">
    <property type="entry name" value="DUF863_pln"/>
</dbReference>
<reference evidence="2 3" key="1">
    <citation type="submission" date="2019-07" db="EMBL/GenBank/DDBJ databases">
        <title>De Novo Assembly of kiwifruit Actinidia rufa.</title>
        <authorList>
            <person name="Sugita-Konishi S."/>
            <person name="Sato K."/>
            <person name="Mori E."/>
            <person name="Abe Y."/>
            <person name="Kisaki G."/>
            <person name="Hamano K."/>
            <person name="Suezawa K."/>
            <person name="Otani M."/>
            <person name="Fukuda T."/>
            <person name="Manabe T."/>
            <person name="Gomi K."/>
            <person name="Tabuchi M."/>
            <person name="Akimitsu K."/>
            <person name="Kataoka I."/>
        </authorList>
    </citation>
    <scope>NUCLEOTIDE SEQUENCE [LARGE SCALE GENOMIC DNA]</scope>
    <source>
        <strain evidence="3">cv. Fuchu</strain>
    </source>
</reference>
<name>A0A7J0FYB6_9ERIC</name>
<evidence type="ECO:0000256" key="1">
    <source>
        <dbReference type="SAM" id="MobiDB-lite"/>
    </source>
</evidence>
<accession>A0A7J0FYB6</accession>
<comment type="caution">
    <text evidence="2">The sequence shown here is derived from an EMBL/GenBank/DDBJ whole genome shotgun (WGS) entry which is preliminary data.</text>
</comment>
<proteinExistence type="predicted"/>
<dbReference type="PANTHER" id="PTHR33167:SF18">
    <property type="entry name" value="GB|AAF67766.1"/>
    <property type="match status" value="1"/>
</dbReference>
<feature type="region of interest" description="Disordered" evidence="1">
    <location>
        <begin position="653"/>
        <end position="673"/>
    </location>
</feature>
<protein>
    <submittedName>
        <fullName evidence="2">Uncharacterized protein</fullName>
    </submittedName>
</protein>
<keyword evidence="3" id="KW-1185">Reference proteome</keyword>
<dbReference type="PANTHER" id="PTHR33167">
    <property type="entry name" value="TRANSCRIPTION FACTOR, PUTATIVE (DUF863)-RELATED"/>
    <property type="match status" value="1"/>
</dbReference>
<dbReference type="Pfam" id="PF05904">
    <property type="entry name" value="DUF863"/>
    <property type="match status" value="2"/>
</dbReference>
<dbReference type="Proteomes" id="UP000585474">
    <property type="component" value="Unassembled WGS sequence"/>
</dbReference>
<gene>
    <name evidence="2" type="ORF">Acr_16g0001680</name>
</gene>
<feature type="region of interest" description="Disordered" evidence="1">
    <location>
        <begin position="511"/>
        <end position="561"/>
    </location>
</feature>
<feature type="region of interest" description="Disordered" evidence="1">
    <location>
        <begin position="778"/>
        <end position="797"/>
    </location>
</feature>
<sequence>MQCTSFLPECYSGRDLNVGANGGTWTLYNNGRILKSGHARNVFLPPTEDQFLVYKEVLRQTILKHESIFRDQVHELHRLYRRQRALMDEIKRGELSKQNFQLQTSHSNSFLPKISSESAQTTCPIPSLPWVNPAGSRLFIPSTENIRSTSSFFACNTTRASPDTAQTEDNLKDIKLSHSKCGKPKRKMLDLELPADEYIDLEEENQFEEEEVSKGPEMPCYPTKRTPEVSQKSDLELFGHGGLLDSICQGGFASRNACSRRTNDLADLNEPIWPEDVVASNSVTYTNSDTHHKGVPCLDRELSGKPNSSFQEDMQQENVSRNHEIGQSMSNLNCLPQVSSLKKLPFEQLKLELPAKFSTFNLLDESDRNCKTKEQVLLEKPQREIVISLMMTIENWAVIAYPPHTNLFLSLPSCFVDSEVSQENFGTEDGVKKHEDSSHADLVRSQDFPTSVCDAMPKRFKTNESNEKILGYHVSTDQVVSLVSTSNSNPDVSEDKNIKNNQNAVLTTGLHSNSQKTVADVECKAPVSPENQECSPPRGESEENQLETAPMDLPKQEDSDHKDEIVRMAAEAIVLISTPGFQKQLLVQNIVYKTLEASPAESLNWFAGIVSSVADDRENSVSDQQELSSDGSEYFEAMTLELTETKVDEYRCKSTSQKEEETSGVSSPSQLRRGRVLRGRQRKHFQTEVLPSLASLSRHEVTEDLQTIGGLMAAAGFLVETSLGRRNAGRNACSRARRWSGNNSFFRGMETTVCSPMKQWKNDNDIIFGEKSLQSWGKMNRRRRGPRTRASNLFASI</sequence>
<dbReference type="AlphaFoldDB" id="A0A7J0FYB6"/>
<feature type="region of interest" description="Disordered" evidence="1">
    <location>
        <begin position="205"/>
        <end position="228"/>
    </location>
</feature>
<organism evidence="2 3">
    <name type="scientific">Actinidia rufa</name>
    <dbReference type="NCBI Taxonomy" id="165716"/>
    <lineage>
        <taxon>Eukaryota</taxon>
        <taxon>Viridiplantae</taxon>
        <taxon>Streptophyta</taxon>
        <taxon>Embryophyta</taxon>
        <taxon>Tracheophyta</taxon>
        <taxon>Spermatophyta</taxon>
        <taxon>Magnoliopsida</taxon>
        <taxon>eudicotyledons</taxon>
        <taxon>Gunneridae</taxon>
        <taxon>Pentapetalae</taxon>
        <taxon>asterids</taxon>
        <taxon>Ericales</taxon>
        <taxon>Actinidiaceae</taxon>
        <taxon>Actinidia</taxon>
    </lineage>
</organism>
<evidence type="ECO:0000313" key="2">
    <source>
        <dbReference type="EMBL" id="GFZ03544.1"/>
    </source>
</evidence>
<dbReference type="EMBL" id="BJWL01000016">
    <property type="protein sequence ID" value="GFZ03544.1"/>
    <property type="molecule type" value="Genomic_DNA"/>
</dbReference>
<evidence type="ECO:0000313" key="3">
    <source>
        <dbReference type="Proteomes" id="UP000585474"/>
    </source>
</evidence>